<evidence type="ECO:0000256" key="10">
    <source>
        <dbReference type="ARBA" id="ARBA00023027"/>
    </source>
</evidence>
<dbReference type="GO" id="GO:0090524">
    <property type="term" value="F:cytochrome-b5 reductase activity, acting on NADH"/>
    <property type="evidence" value="ECO:0007669"/>
    <property type="project" value="UniProtKB-EC"/>
</dbReference>
<evidence type="ECO:0000256" key="12">
    <source>
        <dbReference type="ARBA" id="ARBA00023136"/>
    </source>
</evidence>
<dbReference type="PRINTS" id="PR00406">
    <property type="entry name" value="CYTB5RDTASE"/>
</dbReference>
<dbReference type="InterPro" id="IPR001709">
    <property type="entry name" value="Flavoprot_Pyr_Nucl_cyt_Rdtase"/>
</dbReference>
<dbReference type="SUPFAM" id="SSF63380">
    <property type="entry name" value="Riboflavin synthase domain-like"/>
    <property type="match status" value="1"/>
</dbReference>
<dbReference type="CDD" id="cd06183">
    <property type="entry name" value="cyt_b5_reduct_like"/>
    <property type="match status" value="1"/>
</dbReference>
<dbReference type="PANTHER" id="PTHR19370:SF171">
    <property type="entry name" value="NADH-CYTOCHROME B5 REDUCTASE 2"/>
    <property type="match status" value="1"/>
</dbReference>
<reference evidence="18 19" key="1">
    <citation type="journal article" date="2011" name="Proc. Natl. Acad. Sci. U.S.A.">
        <title>Evolutionary erosion of yeast sex chromosomes by mating-type switching accidents.</title>
        <authorList>
            <person name="Gordon J.L."/>
            <person name="Armisen D."/>
            <person name="Proux-Wera E."/>
            <person name="Oheigeartaigh S.S."/>
            <person name="Byrne K.P."/>
            <person name="Wolfe K.H."/>
        </authorList>
    </citation>
    <scope>NUCLEOTIDE SEQUENCE [LARGE SCALE GENOMIC DNA]</scope>
    <source>
        <strain evidence="19">ATCC MYA-139 / BCRC 22969 / CBS 8797 / CCRC 22969 / KCTC 17520 / NBRC 10181 / NCYC 3082</strain>
    </source>
</reference>
<dbReference type="GO" id="GO:0003954">
    <property type="term" value="F:NADH dehydrogenase activity"/>
    <property type="evidence" value="ECO:0007669"/>
    <property type="project" value="EnsemblFungi"/>
</dbReference>
<dbReference type="FunFam" id="3.40.50.80:FF:000009">
    <property type="entry name" value="NADH-cytochrome b5 reductase"/>
    <property type="match status" value="1"/>
</dbReference>
<dbReference type="Gene3D" id="2.40.30.10">
    <property type="entry name" value="Translation factors"/>
    <property type="match status" value="1"/>
</dbReference>
<dbReference type="OMA" id="KGPEMQK"/>
<keyword evidence="8 16" id="KW-1133">Transmembrane helix</keyword>
<evidence type="ECO:0000256" key="13">
    <source>
        <dbReference type="ARBA" id="ARBA00047682"/>
    </source>
</evidence>
<feature type="binding site" evidence="14">
    <location>
        <position position="121"/>
    </location>
    <ligand>
        <name>FAD</name>
        <dbReference type="ChEBI" id="CHEBI:57692"/>
    </ligand>
</feature>
<keyword evidence="19" id="KW-1185">Reference proteome</keyword>
<evidence type="ECO:0000256" key="11">
    <source>
        <dbReference type="ARBA" id="ARBA00023128"/>
    </source>
</evidence>
<dbReference type="HOGENOM" id="CLU_003827_9_1_1"/>
<comment type="similarity">
    <text evidence="3 15">Belongs to the flavoprotein pyridine nucleotide cytochrome reductase family.</text>
</comment>
<organism evidence="18 19">
    <name type="scientific">Huiozyma naganishii (strain ATCC MYA-139 / BCRC 22969 / CBS 8797 / KCTC 17520 / NBRC 10181 / NCYC 3082 / Yp74L-3)</name>
    <name type="common">Yeast</name>
    <name type="synonym">Kazachstania naganishii</name>
    <dbReference type="NCBI Taxonomy" id="1071383"/>
    <lineage>
        <taxon>Eukaryota</taxon>
        <taxon>Fungi</taxon>
        <taxon>Dikarya</taxon>
        <taxon>Ascomycota</taxon>
        <taxon>Saccharomycotina</taxon>
        <taxon>Saccharomycetes</taxon>
        <taxon>Saccharomycetales</taxon>
        <taxon>Saccharomycetaceae</taxon>
        <taxon>Huiozyma</taxon>
    </lineage>
</organism>
<feature type="binding site" evidence="14">
    <location>
        <position position="104"/>
    </location>
    <ligand>
        <name>FAD</name>
        <dbReference type="ChEBI" id="CHEBI:57692"/>
    </ligand>
</feature>
<keyword evidence="9 15" id="KW-0560">Oxidoreductase</keyword>
<evidence type="ECO:0000256" key="3">
    <source>
        <dbReference type="ARBA" id="ARBA00006105"/>
    </source>
</evidence>
<dbReference type="AlphaFoldDB" id="J7S090"/>
<dbReference type="GO" id="GO:0005741">
    <property type="term" value="C:mitochondrial outer membrane"/>
    <property type="evidence" value="ECO:0007669"/>
    <property type="project" value="UniProtKB-SubCell"/>
</dbReference>
<dbReference type="OrthoDB" id="432685at2759"/>
<feature type="binding site" evidence="14">
    <location>
        <position position="130"/>
    </location>
    <ligand>
        <name>FAD</name>
        <dbReference type="ChEBI" id="CHEBI:57692"/>
    </ligand>
</feature>
<dbReference type="InterPro" id="IPR017927">
    <property type="entry name" value="FAD-bd_FR_type"/>
</dbReference>
<dbReference type="Pfam" id="PF00175">
    <property type="entry name" value="NAD_binding_1"/>
    <property type="match status" value="1"/>
</dbReference>
<evidence type="ECO:0000313" key="18">
    <source>
        <dbReference type="EMBL" id="CCK70942.1"/>
    </source>
</evidence>
<keyword evidence="7 14" id="KW-0274">FAD</keyword>
<keyword evidence="12 16" id="KW-0472">Membrane</keyword>
<dbReference type="Gene3D" id="3.40.50.80">
    <property type="entry name" value="Nucleotide-binding domain of ferredoxin-NADP reductase (FNR) module"/>
    <property type="match status" value="1"/>
</dbReference>
<dbReference type="FunFam" id="2.40.30.10:FF:000032">
    <property type="entry name" value="NADH-cytochrome b5 reductase"/>
    <property type="match status" value="1"/>
</dbReference>
<evidence type="ECO:0000313" key="19">
    <source>
        <dbReference type="Proteomes" id="UP000006310"/>
    </source>
</evidence>
<dbReference type="GeneID" id="34526657"/>
<dbReference type="RefSeq" id="XP_022465188.1">
    <property type="nucleotide sequence ID" value="XM_022608721.1"/>
</dbReference>
<dbReference type="InterPro" id="IPR008333">
    <property type="entry name" value="Cbr1-like_FAD-bd_dom"/>
</dbReference>
<evidence type="ECO:0000256" key="2">
    <source>
        <dbReference type="ARBA" id="ARBA00004572"/>
    </source>
</evidence>
<dbReference type="eggNOG" id="KOG0534">
    <property type="taxonomic scope" value="Eukaryota"/>
</dbReference>
<dbReference type="PRINTS" id="PR00371">
    <property type="entry name" value="FPNCR"/>
</dbReference>
<keyword evidence="4 14" id="KW-0285">Flavoprotein</keyword>
<name>J7S090_HUIN7</name>
<evidence type="ECO:0000256" key="14">
    <source>
        <dbReference type="PIRSR" id="PIRSR601834-1"/>
    </source>
</evidence>
<dbReference type="STRING" id="1071383.J7S090"/>
<feature type="binding site" evidence="14">
    <location>
        <position position="129"/>
    </location>
    <ligand>
        <name>FAD</name>
        <dbReference type="ChEBI" id="CHEBI:57692"/>
    </ligand>
</feature>
<dbReference type="PROSITE" id="PS51384">
    <property type="entry name" value="FAD_FR"/>
    <property type="match status" value="1"/>
</dbReference>
<keyword evidence="11" id="KW-0496">Mitochondrion</keyword>
<feature type="binding site" evidence="14">
    <location>
        <position position="106"/>
    </location>
    <ligand>
        <name>FAD</name>
        <dbReference type="ChEBI" id="CHEBI:57692"/>
    </ligand>
</feature>
<dbReference type="GO" id="GO:0006696">
    <property type="term" value="P:ergosterol biosynthetic process"/>
    <property type="evidence" value="ECO:0007669"/>
    <property type="project" value="EnsemblFungi"/>
</dbReference>
<dbReference type="PANTHER" id="PTHR19370">
    <property type="entry name" value="NADH-CYTOCHROME B5 REDUCTASE"/>
    <property type="match status" value="1"/>
</dbReference>
<dbReference type="InterPro" id="IPR017938">
    <property type="entry name" value="Riboflavin_synthase-like_b-brl"/>
</dbReference>
<protein>
    <recommendedName>
        <fullName evidence="15">NADH-cytochrome b5 reductase</fullName>
        <ecNumber evidence="15">1.6.2.2</ecNumber>
    </recommendedName>
</protein>
<evidence type="ECO:0000256" key="7">
    <source>
        <dbReference type="ARBA" id="ARBA00022827"/>
    </source>
</evidence>
<dbReference type="SUPFAM" id="SSF52343">
    <property type="entry name" value="Ferredoxin reductase-like, C-terminal NADP-linked domain"/>
    <property type="match status" value="1"/>
</dbReference>
<dbReference type="GO" id="GO:0005758">
    <property type="term" value="C:mitochondrial intermembrane space"/>
    <property type="evidence" value="ECO:0007669"/>
    <property type="project" value="EnsemblFungi"/>
</dbReference>
<dbReference type="EC" id="1.6.2.2" evidence="15"/>
<comment type="subcellular location">
    <subcellularLocation>
        <location evidence="2">Mitochondrion outer membrane</location>
        <topology evidence="2">Single-pass membrane protein</topology>
    </subcellularLocation>
</comment>
<evidence type="ECO:0000256" key="4">
    <source>
        <dbReference type="ARBA" id="ARBA00022630"/>
    </source>
</evidence>
<keyword evidence="6" id="KW-1000">Mitochondrion outer membrane</keyword>
<feature type="binding site" evidence="14">
    <location>
        <position position="105"/>
    </location>
    <ligand>
        <name>FAD</name>
        <dbReference type="ChEBI" id="CHEBI:57692"/>
    </ligand>
</feature>
<reference evidence="19" key="2">
    <citation type="submission" date="2012-08" db="EMBL/GenBank/DDBJ databases">
        <title>Genome sequence of Kazachstania naganishii.</title>
        <authorList>
            <person name="Gordon J.L."/>
            <person name="Armisen D."/>
            <person name="Proux-Wera E."/>
            <person name="OhEigeartaigh S.S."/>
            <person name="Byrne K.P."/>
            <person name="Wolfe K.H."/>
        </authorList>
    </citation>
    <scope>NUCLEOTIDE SEQUENCE [LARGE SCALE GENOMIC DNA]</scope>
    <source>
        <strain evidence="19">ATCC MYA-139 / BCRC 22969 / CBS 8797 / CCRC 22969 / KCTC 17520 / NBRC 10181 / NCYC 3082</strain>
    </source>
</reference>
<dbReference type="InterPro" id="IPR039261">
    <property type="entry name" value="FNR_nucleotide-bd"/>
</dbReference>
<feature type="domain" description="FAD-binding FR-type" evidence="17">
    <location>
        <begin position="51"/>
        <end position="155"/>
    </location>
</feature>
<dbReference type="EMBL" id="HE978319">
    <property type="protein sequence ID" value="CCK70942.1"/>
    <property type="molecule type" value="Genomic_DNA"/>
</dbReference>
<evidence type="ECO:0000256" key="15">
    <source>
        <dbReference type="RuleBase" id="RU361226"/>
    </source>
</evidence>
<evidence type="ECO:0000256" key="1">
    <source>
        <dbReference type="ARBA" id="ARBA00001974"/>
    </source>
</evidence>
<evidence type="ECO:0000256" key="6">
    <source>
        <dbReference type="ARBA" id="ARBA00022787"/>
    </source>
</evidence>
<dbReference type="Proteomes" id="UP000006310">
    <property type="component" value="Chromosome 6"/>
</dbReference>
<feature type="binding site" evidence="14">
    <location>
        <position position="123"/>
    </location>
    <ligand>
        <name>FAD</name>
        <dbReference type="ChEBI" id="CHEBI:57692"/>
    </ligand>
</feature>
<feature type="transmembrane region" description="Helical" evidence="16">
    <location>
        <begin position="15"/>
        <end position="34"/>
    </location>
</feature>
<keyword evidence="10 15" id="KW-0520">NAD</keyword>
<evidence type="ECO:0000259" key="17">
    <source>
        <dbReference type="PROSITE" id="PS51384"/>
    </source>
</evidence>
<evidence type="ECO:0000256" key="9">
    <source>
        <dbReference type="ARBA" id="ARBA00023002"/>
    </source>
</evidence>
<dbReference type="KEGG" id="kng:KNAG_0F02800"/>
<feature type="binding site" evidence="14">
    <location>
        <position position="172"/>
    </location>
    <ligand>
        <name>FAD</name>
        <dbReference type="ChEBI" id="CHEBI:57692"/>
    </ligand>
</feature>
<feature type="binding site" evidence="14">
    <location>
        <position position="131"/>
    </location>
    <ligand>
        <name>FAD</name>
        <dbReference type="ChEBI" id="CHEBI:57692"/>
    </ligand>
</feature>
<comment type="cofactor">
    <cofactor evidence="1 14 15">
        <name>FAD</name>
        <dbReference type="ChEBI" id="CHEBI:57692"/>
    </cofactor>
</comment>
<proteinExistence type="inferred from homology"/>
<accession>J7S090</accession>
<comment type="catalytic activity">
    <reaction evidence="13 15">
        <text>2 Fe(III)-[cytochrome b5] + NADH = 2 Fe(II)-[cytochrome b5] + NAD(+) + H(+)</text>
        <dbReference type="Rhea" id="RHEA:46680"/>
        <dbReference type="Rhea" id="RHEA-COMP:10438"/>
        <dbReference type="Rhea" id="RHEA-COMP:10439"/>
        <dbReference type="ChEBI" id="CHEBI:15378"/>
        <dbReference type="ChEBI" id="CHEBI:29033"/>
        <dbReference type="ChEBI" id="CHEBI:29034"/>
        <dbReference type="ChEBI" id="CHEBI:57540"/>
        <dbReference type="ChEBI" id="CHEBI:57945"/>
        <dbReference type="EC" id="1.6.2.2"/>
    </reaction>
</comment>
<gene>
    <name evidence="18" type="primary">KNAG0F02800</name>
    <name evidence="18" type="ordered locus">KNAG_0F02800</name>
</gene>
<evidence type="ECO:0000256" key="16">
    <source>
        <dbReference type="SAM" id="Phobius"/>
    </source>
</evidence>
<sequence length="302" mass="33985">MLARFSRLSLSNHRILPYALGAGAVAATAFLYSYKFHTISNESQKVFTGDGSWIDLPISKIQQESHDTKRFFFKLPSEDAETGLTLASALYTKFVTEKGSNVVRPYTPVSDLGDKGGFELVVKHYPDGKMSNHLFSLKEKDTVSFKGPIKKWQWEPNSFDSILLLGAGTGITPLYQLAHHIVQNPKENTKVKLLYGNKTPEDILLKKELDQLQKDHPDKFEVVYFVDQNKKSTPFNGQVGFITKEYIEKNTVKPSEKTHVFLCGPPPFMNAYSGQKPKPVEQGELTGILKELGFTADQVFKF</sequence>
<dbReference type="GO" id="GO:0034599">
    <property type="term" value="P:cellular response to oxidative stress"/>
    <property type="evidence" value="ECO:0007669"/>
    <property type="project" value="EnsemblFungi"/>
</dbReference>
<dbReference type="Pfam" id="PF00970">
    <property type="entry name" value="FAD_binding_6"/>
    <property type="match status" value="1"/>
</dbReference>
<evidence type="ECO:0000256" key="5">
    <source>
        <dbReference type="ARBA" id="ARBA00022692"/>
    </source>
</evidence>
<dbReference type="InterPro" id="IPR001834">
    <property type="entry name" value="CBR-like"/>
</dbReference>
<evidence type="ECO:0000256" key="8">
    <source>
        <dbReference type="ARBA" id="ARBA00022989"/>
    </source>
</evidence>
<dbReference type="InterPro" id="IPR001433">
    <property type="entry name" value="OxRdtase_FAD/NAD-bd"/>
</dbReference>
<keyword evidence="5 16" id="KW-0812">Transmembrane</keyword>